<protein>
    <submittedName>
        <fullName evidence="8">FUSC family protein</fullName>
    </submittedName>
</protein>
<keyword evidence="3 7" id="KW-0812">Transmembrane</keyword>
<dbReference type="RefSeq" id="WP_220338777.1">
    <property type="nucleotide sequence ID" value="NZ_JAEUAX010000001.1"/>
</dbReference>
<evidence type="ECO:0000313" key="9">
    <source>
        <dbReference type="Proteomes" id="UP000777440"/>
    </source>
</evidence>
<evidence type="ECO:0000256" key="3">
    <source>
        <dbReference type="ARBA" id="ARBA00022692"/>
    </source>
</evidence>
<evidence type="ECO:0000313" key="8">
    <source>
        <dbReference type="EMBL" id="MBW9108907.1"/>
    </source>
</evidence>
<dbReference type="PANTHER" id="PTHR30509">
    <property type="entry name" value="P-HYDROXYBENZOIC ACID EFFLUX PUMP SUBUNIT-RELATED"/>
    <property type="match status" value="1"/>
</dbReference>
<comment type="caution">
    <text evidence="8">The sequence shown here is derived from an EMBL/GenBank/DDBJ whole genome shotgun (WGS) entry which is preliminary data.</text>
</comment>
<reference evidence="8 9" key="1">
    <citation type="journal article" date="2021" name="MBio">
        <title>Poor Competitiveness of Bradyrhizobium in Pigeon Pea Root Colonization in Indian Soils.</title>
        <authorList>
            <person name="Chalasani D."/>
            <person name="Basu A."/>
            <person name="Pullabhotla S.V.S.R.N."/>
            <person name="Jorrin B."/>
            <person name="Neal A.L."/>
            <person name="Poole P.S."/>
            <person name="Podile A.R."/>
            <person name="Tkacz A."/>
        </authorList>
    </citation>
    <scope>NUCLEOTIDE SEQUENCE [LARGE SCALE GENOMIC DNA]</scope>
    <source>
        <strain evidence="8 9">HU12</strain>
    </source>
</reference>
<dbReference type="Proteomes" id="UP000777440">
    <property type="component" value="Unassembled WGS sequence"/>
</dbReference>
<keyword evidence="5 7" id="KW-0472">Membrane</keyword>
<dbReference type="EMBL" id="JAEUAX010000001">
    <property type="protein sequence ID" value="MBW9108907.1"/>
    <property type="molecule type" value="Genomic_DNA"/>
</dbReference>
<evidence type="ECO:0000256" key="2">
    <source>
        <dbReference type="ARBA" id="ARBA00022475"/>
    </source>
</evidence>
<organism evidence="8 9">
    <name type="scientific">Microbacterium ureisolvens</name>
    <dbReference type="NCBI Taxonomy" id="2781186"/>
    <lineage>
        <taxon>Bacteria</taxon>
        <taxon>Bacillati</taxon>
        <taxon>Actinomycetota</taxon>
        <taxon>Actinomycetes</taxon>
        <taxon>Micrococcales</taxon>
        <taxon>Microbacteriaceae</taxon>
        <taxon>Microbacterium</taxon>
    </lineage>
</organism>
<feature type="transmembrane region" description="Helical" evidence="7">
    <location>
        <begin position="102"/>
        <end position="121"/>
    </location>
</feature>
<proteinExistence type="predicted"/>
<evidence type="ECO:0000256" key="4">
    <source>
        <dbReference type="ARBA" id="ARBA00022989"/>
    </source>
</evidence>
<evidence type="ECO:0000256" key="7">
    <source>
        <dbReference type="SAM" id="Phobius"/>
    </source>
</evidence>
<gene>
    <name evidence="8" type="ORF">JNB61_03905</name>
</gene>
<sequence length="362" mass="38731">MSSQETPPLSRAVSYTARLAQQPRLLLAVKTSLAAVLAWYLAPLIPFLDDQYSYYAPLGALVTMYPTVARSARVGFQVLIGLAVGIVLGLSGVAALRLGVPGGVVLGTVIGVGVLLGGIRLLGDGGDWAPLAALFVLLIGGATDPEEFSVAYLGTTAFGVIVGIAVNLIVVPPLYLRRASERLSALRDTVTRVLDDAADAVAEQRIRADRFEPALRTLAESRETVTAEVDEAEESARANPRRRRHHGEREENSRRMAALDRTAFLTQELIDLLLELHAADDASLADDVRDELAGAIRRTADLVATPLGDPDAPRRLREAGEALAYYQRAVGTPRPGTRSGIATGAALELCLRRIIDVSRPFV</sequence>
<dbReference type="PANTHER" id="PTHR30509:SF9">
    <property type="entry name" value="MULTIDRUG RESISTANCE PROTEIN MDTO"/>
    <property type="match status" value="1"/>
</dbReference>
<evidence type="ECO:0000256" key="5">
    <source>
        <dbReference type="ARBA" id="ARBA00023136"/>
    </source>
</evidence>
<evidence type="ECO:0000256" key="1">
    <source>
        <dbReference type="ARBA" id="ARBA00004651"/>
    </source>
</evidence>
<keyword evidence="4 7" id="KW-1133">Transmembrane helix</keyword>
<comment type="subcellular location">
    <subcellularLocation>
        <location evidence="1">Cell membrane</location>
        <topology evidence="1">Multi-pass membrane protein</topology>
    </subcellularLocation>
</comment>
<keyword evidence="2" id="KW-1003">Cell membrane</keyword>
<feature type="region of interest" description="Disordered" evidence="6">
    <location>
        <begin position="222"/>
        <end position="255"/>
    </location>
</feature>
<name>A0ABS7HU85_9MICO</name>
<feature type="transmembrane region" description="Helical" evidence="7">
    <location>
        <begin position="76"/>
        <end position="96"/>
    </location>
</feature>
<accession>A0ABS7HU85</accession>
<feature type="transmembrane region" description="Helical" evidence="7">
    <location>
        <begin position="150"/>
        <end position="176"/>
    </location>
</feature>
<keyword evidence="9" id="KW-1185">Reference proteome</keyword>
<evidence type="ECO:0000256" key="6">
    <source>
        <dbReference type="SAM" id="MobiDB-lite"/>
    </source>
</evidence>
<feature type="transmembrane region" description="Helical" evidence="7">
    <location>
        <begin position="25"/>
        <end position="46"/>
    </location>
</feature>